<evidence type="ECO:0000256" key="1">
    <source>
        <dbReference type="PROSITE-ProRule" id="PRU00042"/>
    </source>
</evidence>
<dbReference type="InterPro" id="IPR018306">
    <property type="entry name" value="Phage_T5_Orf172_DNA-bd"/>
</dbReference>
<dbReference type="PROSITE" id="PS50157">
    <property type="entry name" value="ZINC_FINGER_C2H2_2"/>
    <property type="match status" value="1"/>
</dbReference>
<protein>
    <submittedName>
        <fullName evidence="3">GIY-YIG nuclease</fullName>
    </submittedName>
</protein>
<keyword evidence="1" id="KW-0863">Zinc-finger</keyword>
<dbReference type="EMBL" id="KY684110">
    <property type="protein sequence ID" value="ARF11997.1"/>
    <property type="molecule type" value="Genomic_DNA"/>
</dbReference>
<dbReference type="SUPFAM" id="SSF57667">
    <property type="entry name" value="beta-beta-alpha zinc fingers"/>
    <property type="match status" value="1"/>
</dbReference>
<keyword evidence="1" id="KW-0862">Zinc</keyword>
<sequence length="252" mass="29465">MATKQKKSELTTSGYLYIIRMGNFTKYKIGKSYDSFNRLKQLQTGNPYRLLVLNAFYCDNIDDLEKIVHIQYASYRLTGEWFSFNDTVLSDCINFILKKICEINDSMTSKIVEELDIDTINEELDIKNIKTETKKLNFKASTFNEADKYKCTKCSYSTNDKSNYNKHILSKSHKNVLQNLSDTKLAINEEYKCLKCNKTFSRNSSLKRHVKKFCKGQKNEDIKKLMVDNINLKIFKKTYENKLAELTGKKMD</sequence>
<feature type="domain" description="C2H2-type" evidence="2">
    <location>
        <begin position="191"/>
        <end position="219"/>
    </location>
</feature>
<evidence type="ECO:0000259" key="2">
    <source>
        <dbReference type="PROSITE" id="PS50157"/>
    </source>
</evidence>
<reference evidence="3" key="1">
    <citation type="journal article" date="2017" name="Science">
        <title>Giant viruses with an expanded complement of translation system components.</title>
        <authorList>
            <person name="Schulz F."/>
            <person name="Yutin N."/>
            <person name="Ivanova N.N."/>
            <person name="Ortega D.R."/>
            <person name="Lee T.K."/>
            <person name="Vierheilig J."/>
            <person name="Daims H."/>
            <person name="Horn M."/>
            <person name="Wagner M."/>
            <person name="Jensen G.J."/>
            <person name="Kyrpides N.C."/>
            <person name="Koonin E.V."/>
            <person name="Woyke T."/>
        </authorList>
    </citation>
    <scope>NUCLEOTIDE SEQUENCE</scope>
    <source>
        <strain evidence="3">KNV1</strain>
    </source>
</reference>
<dbReference type="SMART" id="SM00974">
    <property type="entry name" value="T5orf172"/>
    <property type="match status" value="1"/>
</dbReference>
<dbReference type="InterPro" id="IPR036236">
    <property type="entry name" value="Znf_C2H2_sf"/>
</dbReference>
<dbReference type="Pfam" id="PF13455">
    <property type="entry name" value="MUG113"/>
    <property type="match status" value="1"/>
</dbReference>
<proteinExistence type="predicted"/>
<dbReference type="Gene3D" id="3.30.160.60">
    <property type="entry name" value="Classic Zinc Finger"/>
    <property type="match status" value="1"/>
</dbReference>
<name>A0A1V0SJV3_9VIRU</name>
<keyword evidence="1" id="KW-0479">Metal-binding</keyword>
<dbReference type="InterPro" id="IPR013087">
    <property type="entry name" value="Znf_C2H2_type"/>
</dbReference>
<dbReference type="GO" id="GO:0008270">
    <property type="term" value="F:zinc ion binding"/>
    <property type="evidence" value="ECO:0007669"/>
    <property type="project" value="UniProtKB-KW"/>
</dbReference>
<dbReference type="Pfam" id="PF00096">
    <property type="entry name" value="zf-C2H2"/>
    <property type="match status" value="2"/>
</dbReference>
<dbReference type="SMART" id="SM00355">
    <property type="entry name" value="ZnF_C2H2"/>
    <property type="match status" value="2"/>
</dbReference>
<accession>A0A1V0SJV3</accession>
<evidence type="ECO:0000313" key="3">
    <source>
        <dbReference type="EMBL" id="ARF11997.1"/>
    </source>
</evidence>
<gene>
    <name evidence="3" type="ORF">Klosneuvirus_3_132</name>
</gene>
<organism evidence="3">
    <name type="scientific">Klosneuvirus KNV1</name>
    <dbReference type="NCBI Taxonomy" id="1977640"/>
    <lineage>
        <taxon>Viruses</taxon>
        <taxon>Varidnaviria</taxon>
        <taxon>Bamfordvirae</taxon>
        <taxon>Nucleocytoviricota</taxon>
        <taxon>Megaviricetes</taxon>
        <taxon>Imitervirales</taxon>
        <taxon>Mimiviridae</taxon>
        <taxon>Klosneuvirinae</taxon>
        <taxon>Klosneuvirus</taxon>
    </lineage>
</organism>